<evidence type="ECO:0000256" key="11">
    <source>
        <dbReference type="ARBA" id="ARBA00023152"/>
    </source>
</evidence>
<dbReference type="OrthoDB" id="108365at2759"/>
<feature type="domain" description="Pyruvate kinase barrel" evidence="13">
    <location>
        <begin position="25"/>
        <end position="121"/>
    </location>
</feature>
<keyword evidence="6" id="KW-0479">Metal-binding</keyword>
<dbReference type="GO" id="GO:0004743">
    <property type="term" value="F:pyruvate kinase activity"/>
    <property type="evidence" value="ECO:0007669"/>
    <property type="project" value="UniProtKB-EC"/>
</dbReference>
<dbReference type="PANTHER" id="PTHR11817">
    <property type="entry name" value="PYRUVATE KINASE"/>
    <property type="match status" value="1"/>
</dbReference>
<dbReference type="InterPro" id="IPR015806">
    <property type="entry name" value="Pyrv_Knase_insert_dom_sf"/>
</dbReference>
<dbReference type="Gene3D" id="2.40.33.10">
    <property type="entry name" value="PK beta-barrel domain-like"/>
    <property type="match status" value="1"/>
</dbReference>
<dbReference type="UniPathway" id="UPA00109">
    <property type="reaction ID" value="UER00188"/>
</dbReference>
<organism evidence="14 15">
    <name type="scientific">Oesophagostomum dentatum</name>
    <name type="common">Nodular worm</name>
    <dbReference type="NCBI Taxonomy" id="61180"/>
    <lineage>
        <taxon>Eukaryota</taxon>
        <taxon>Metazoa</taxon>
        <taxon>Ecdysozoa</taxon>
        <taxon>Nematoda</taxon>
        <taxon>Chromadorea</taxon>
        <taxon>Rhabditida</taxon>
        <taxon>Rhabditina</taxon>
        <taxon>Rhabditomorpha</taxon>
        <taxon>Strongyloidea</taxon>
        <taxon>Strongylidae</taxon>
        <taxon>Oesophagostomum</taxon>
    </lineage>
</organism>
<dbReference type="GO" id="GO:0016301">
    <property type="term" value="F:kinase activity"/>
    <property type="evidence" value="ECO:0007669"/>
    <property type="project" value="UniProtKB-KW"/>
</dbReference>
<dbReference type="EC" id="2.7.1.40" evidence="4"/>
<comment type="similarity">
    <text evidence="3">Belongs to the pyruvate kinase family.</text>
</comment>
<dbReference type="InterPro" id="IPR001697">
    <property type="entry name" value="Pyr_Knase"/>
</dbReference>
<dbReference type="GO" id="GO:0000287">
    <property type="term" value="F:magnesium ion binding"/>
    <property type="evidence" value="ECO:0007669"/>
    <property type="project" value="InterPro"/>
</dbReference>
<evidence type="ECO:0000256" key="5">
    <source>
        <dbReference type="ARBA" id="ARBA00022679"/>
    </source>
</evidence>
<dbReference type="Gene3D" id="3.20.20.60">
    <property type="entry name" value="Phosphoenolpyruvate-binding domains"/>
    <property type="match status" value="1"/>
</dbReference>
<dbReference type="Proteomes" id="UP000053660">
    <property type="component" value="Unassembled WGS sequence"/>
</dbReference>
<keyword evidence="11" id="KW-0324">Glycolysis</keyword>
<evidence type="ECO:0000256" key="7">
    <source>
        <dbReference type="ARBA" id="ARBA00022741"/>
    </source>
</evidence>
<dbReference type="GO" id="GO:0005524">
    <property type="term" value="F:ATP binding"/>
    <property type="evidence" value="ECO:0007669"/>
    <property type="project" value="UniProtKB-KW"/>
</dbReference>
<keyword evidence="12 14" id="KW-0670">Pyruvate</keyword>
<dbReference type="InterPro" id="IPR015813">
    <property type="entry name" value="Pyrv/PenolPyrv_kinase-like_dom"/>
</dbReference>
<dbReference type="InterPro" id="IPR040442">
    <property type="entry name" value="Pyrv_kinase-like_dom_sf"/>
</dbReference>
<proteinExistence type="inferred from homology"/>
<dbReference type="EMBL" id="KN612291">
    <property type="protein sequence ID" value="KHJ75900.1"/>
    <property type="molecule type" value="Genomic_DNA"/>
</dbReference>
<evidence type="ECO:0000256" key="1">
    <source>
        <dbReference type="ARBA" id="ARBA00001958"/>
    </source>
</evidence>
<protein>
    <recommendedName>
        <fullName evidence="4">pyruvate kinase</fullName>
        <ecNumber evidence="4">2.7.1.40</ecNumber>
    </recommendedName>
</protein>
<comment type="cofactor">
    <cofactor evidence="1">
        <name>K(+)</name>
        <dbReference type="ChEBI" id="CHEBI:29103"/>
    </cofactor>
</comment>
<dbReference type="AlphaFoldDB" id="A0A0B1RXZ8"/>
<accession>A0A0B1RXZ8</accession>
<name>A0A0B1RXZ8_OESDE</name>
<evidence type="ECO:0000256" key="4">
    <source>
        <dbReference type="ARBA" id="ARBA00012142"/>
    </source>
</evidence>
<sequence length="130" mass="14199">NHGHLSTQLEHLCNLNVSDIPSKHRKTSIICTIGKSPMLSKRYSRKHGSSFSGPACNTVEKLHAMIANGMNIARLNFSHGSHEEHAKVIARIREAAKDHVDPVAIALDTKGPEIRTGVLSEVFALISCKI</sequence>
<dbReference type="Pfam" id="PF00224">
    <property type="entry name" value="PK"/>
    <property type="match status" value="1"/>
</dbReference>
<feature type="non-terminal residue" evidence="14">
    <location>
        <position position="1"/>
    </location>
</feature>
<keyword evidence="5" id="KW-0808">Transferase</keyword>
<keyword evidence="7" id="KW-0547">Nucleotide-binding</keyword>
<keyword evidence="8 14" id="KW-0418">Kinase</keyword>
<evidence type="ECO:0000256" key="10">
    <source>
        <dbReference type="ARBA" id="ARBA00022842"/>
    </source>
</evidence>
<evidence type="ECO:0000259" key="13">
    <source>
        <dbReference type="Pfam" id="PF00224"/>
    </source>
</evidence>
<comment type="pathway">
    <text evidence="2">Carbohydrate degradation; glycolysis; pyruvate from D-glyceraldehyde 3-phosphate: step 5/5.</text>
</comment>
<evidence type="ECO:0000256" key="3">
    <source>
        <dbReference type="ARBA" id="ARBA00008663"/>
    </source>
</evidence>
<evidence type="ECO:0000313" key="14">
    <source>
        <dbReference type="EMBL" id="KHJ75900.1"/>
    </source>
</evidence>
<dbReference type="GO" id="GO:0030955">
    <property type="term" value="F:potassium ion binding"/>
    <property type="evidence" value="ECO:0007669"/>
    <property type="project" value="InterPro"/>
</dbReference>
<evidence type="ECO:0000256" key="2">
    <source>
        <dbReference type="ARBA" id="ARBA00004997"/>
    </source>
</evidence>
<reference evidence="14 15" key="1">
    <citation type="submission" date="2014-03" db="EMBL/GenBank/DDBJ databases">
        <title>Draft genome of the hookworm Oesophagostomum dentatum.</title>
        <authorList>
            <person name="Mitreva M."/>
        </authorList>
    </citation>
    <scope>NUCLEOTIDE SEQUENCE [LARGE SCALE GENOMIC DNA]</scope>
    <source>
        <strain evidence="14 15">OD-Hann</strain>
    </source>
</reference>
<evidence type="ECO:0000256" key="9">
    <source>
        <dbReference type="ARBA" id="ARBA00022840"/>
    </source>
</evidence>
<dbReference type="SUPFAM" id="SSF51621">
    <property type="entry name" value="Phosphoenolpyruvate/pyruvate domain"/>
    <property type="match status" value="1"/>
</dbReference>
<gene>
    <name evidence="14" type="ORF">OESDEN_24482</name>
</gene>
<evidence type="ECO:0000256" key="6">
    <source>
        <dbReference type="ARBA" id="ARBA00022723"/>
    </source>
</evidence>
<evidence type="ECO:0000256" key="12">
    <source>
        <dbReference type="ARBA" id="ARBA00023317"/>
    </source>
</evidence>
<keyword evidence="9" id="KW-0067">ATP-binding</keyword>
<evidence type="ECO:0000256" key="8">
    <source>
        <dbReference type="ARBA" id="ARBA00022777"/>
    </source>
</evidence>
<keyword evidence="10" id="KW-0460">Magnesium</keyword>
<keyword evidence="15" id="KW-1185">Reference proteome</keyword>
<evidence type="ECO:0000313" key="15">
    <source>
        <dbReference type="Proteomes" id="UP000053660"/>
    </source>
</evidence>
<dbReference type="InterPro" id="IPR015793">
    <property type="entry name" value="Pyrv_Knase_brl"/>
</dbReference>